<dbReference type="Proteomes" id="UP000187203">
    <property type="component" value="Unassembled WGS sequence"/>
</dbReference>
<gene>
    <name evidence="1" type="ORF">COLO4_14200</name>
</gene>
<reference evidence="2" key="1">
    <citation type="submission" date="2013-09" db="EMBL/GenBank/DDBJ databases">
        <title>Corchorus olitorius genome sequencing.</title>
        <authorList>
            <person name="Alam M."/>
            <person name="Haque M.S."/>
            <person name="Islam M.S."/>
            <person name="Emdad E.M."/>
            <person name="Islam M.M."/>
            <person name="Ahmed B."/>
            <person name="Halim A."/>
            <person name="Hossen Q.M.M."/>
            <person name="Hossain M.Z."/>
            <person name="Ahmed R."/>
            <person name="Khan M.M."/>
            <person name="Islam R."/>
            <person name="Rashid M.M."/>
            <person name="Khan S.A."/>
            <person name="Rahman M.S."/>
            <person name="Alam M."/>
            <person name="Yahiya A.S."/>
            <person name="Khan M.S."/>
            <person name="Azam M.S."/>
            <person name="Haque T."/>
            <person name="Lashkar M.Z.H."/>
            <person name="Akhand A.I."/>
            <person name="Morshed G."/>
            <person name="Roy S."/>
            <person name="Uddin K.S."/>
            <person name="Rabeya T."/>
            <person name="Hossain A.S."/>
            <person name="Chowdhury A."/>
            <person name="Snigdha A.R."/>
            <person name="Mortoza M.S."/>
            <person name="Matin S.A."/>
            <person name="Hoque S.M.E."/>
            <person name="Islam M.K."/>
            <person name="Roy D.K."/>
            <person name="Haider R."/>
            <person name="Moosa M.M."/>
            <person name="Elias S.M."/>
            <person name="Hasan A.M."/>
            <person name="Jahan S."/>
            <person name="Shafiuddin M."/>
            <person name="Mahmood N."/>
            <person name="Shommy N.S."/>
        </authorList>
    </citation>
    <scope>NUCLEOTIDE SEQUENCE [LARGE SCALE GENOMIC DNA]</scope>
    <source>
        <strain evidence="2">cv. O-4</strain>
    </source>
</reference>
<evidence type="ECO:0000313" key="1">
    <source>
        <dbReference type="EMBL" id="OMO98002.1"/>
    </source>
</evidence>
<dbReference type="EMBL" id="AWUE01015392">
    <property type="protein sequence ID" value="OMO98002.1"/>
    <property type="molecule type" value="Genomic_DNA"/>
</dbReference>
<comment type="caution">
    <text evidence="1">The sequence shown here is derived from an EMBL/GenBank/DDBJ whole genome shotgun (WGS) entry which is preliminary data.</text>
</comment>
<accession>A0A1R3JSX4</accession>
<organism evidence="1 2">
    <name type="scientific">Corchorus olitorius</name>
    <dbReference type="NCBI Taxonomy" id="93759"/>
    <lineage>
        <taxon>Eukaryota</taxon>
        <taxon>Viridiplantae</taxon>
        <taxon>Streptophyta</taxon>
        <taxon>Embryophyta</taxon>
        <taxon>Tracheophyta</taxon>
        <taxon>Spermatophyta</taxon>
        <taxon>Magnoliopsida</taxon>
        <taxon>eudicotyledons</taxon>
        <taxon>Gunneridae</taxon>
        <taxon>Pentapetalae</taxon>
        <taxon>rosids</taxon>
        <taxon>malvids</taxon>
        <taxon>Malvales</taxon>
        <taxon>Malvaceae</taxon>
        <taxon>Grewioideae</taxon>
        <taxon>Apeibeae</taxon>
        <taxon>Corchorus</taxon>
    </lineage>
</organism>
<name>A0A1R3JSX4_9ROSI</name>
<protein>
    <submittedName>
        <fullName evidence="1">Uncharacterized protein</fullName>
    </submittedName>
</protein>
<sequence length="33" mass="3398">MEKLLVIFLLATAAPDPTSPAASASLTSLLIEI</sequence>
<proteinExistence type="predicted"/>
<evidence type="ECO:0000313" key="2">
    <source>
        <dbReference type="Proteomes" id="UP000187203"/>
    </source>
</evidence>
<dbReference type="AlphaFoldDB" id="A0A1R3JSX4"/>
<keyword evidence="2" id="KW-1185">Reference proteome</keyword>